<proteinExistence type="predicted"/>
<dbReference type="KEGG" id="rch:RUM_20730"/>
<sequence length="180" mass="19090">MIYVFLANGFEEMEAMAPIDCLRRAGKQVVTVAVGGAAIRSSHGMHVIPDLTEQEITLDESLEMIVLPGGMPGTLNLENSEQVQKAIAYCAAHDKWIAAICAAPSILGHLGMLDGKNATCFEGFEAQLKGANVTGEPVCVDGRIITARGAGVALQFGLKLTQLLCGDAAYKKLHDSMLCE</sequence>
<dbReference type="InterPro" id="IPR006287">
    <property type="entry name" value="DJ-1"/>
</dbReference>
<evidence type="ECO:0000313" key="3">
    <source>
        <dbReference type="Proteomes" id="UP000007054"/>
    </source>
</evidence>
<reference evidence="2" key="2">
    <citation type="submission" date="2010-03" db="EMBL/GenBank/DDBJ databases">
        <authorList>
            <person name="Pajon A."/>
        </authorList>
    </citation>
    <scope>NUCLEOTIDE SEQUENCE</scope>
    <source>
        <strain evidence="2">Type strain: 18P13</strain>
    </source>
</reference>
<organism evidence="2 3">
    <name type="scientific">Ruminococcus champanellensis (strain DSM 18848 / JCM 17042 / KCTC 15320 / 18P13)</name>
    <dbReference type="NCBI Taxonomy" id="213810"/>
    <lineage>
        <taxon>Bacteria</taxon>
        <taxon>Bacillati</taxon>
        <taxon>Bacillota</taxon>
        <taxon>Clostridia</taxon>
        <taxon>Eubacteriales</taxon>
        <taxon>Oscillospiraceae</taxon>
        <taxon>Ruminococcus</taxon>
    </lineage>
</organism>
<dbReference type="PATRIC" id="fig|213810.4.peg.1962"/>
<name>D4LEQ1_RUMC1</name>
<reference evidence="2" key="1">
    <citation type="submission" date="2010-03" db="EMBL/GenBank/DDBJ databases">
        <title>The genome sequence of Ruminococcus sp. 18P13.</title>
        <authorList>
            <consortium name="metaHIT consortium -- http://www.metahit.eu/"/>
            <person name="Pajon A."/>
            <person name="Turner K."/>
            <person name="Parkhill J."/>
            <person name="Bernalier A."/>
        </authorList>
    </citation>
    <scope>NUCLEOTIDE SEQUENCE [LARGE SCALE GENOMIC DNA]</scope>
    <source>
        <strain evidence="2">Type strain: 18P13</strain>
    </source>
</reference>
<dbReference type="Gene3D" id="3.40.50.880">
    <property type="match status" value="1"/>
</dbReference>
<dbReference type="STRING" id="213810.RUM_20730"/>
<dbReference type="Proteomes" id="UP000007054">
    <property type="component" value="Chromosome"/>
</dbReference>
<dbReference type="Pfam" id="PF01965">
    <property type="entry name" value="DJ-1_PfpI"/>
    <property type="match status" value="1"/>
</dbReference>
<gene>
    <name evidence="2" type="ordered locus">RUM_20730</name>
</gene>
<dbReference type="HOGENOM" id="CLU_000445_44_2_9"/>
<dbReference type="AlphaFoldDB" id="D4LEQ1"/>
<dbReference type="InterPro" id="IPR029062">
    <property type="entry name" value="Class_I_gatase-like"/>
</dbReference>
<dbReference type="BioCyc" id="RCHA213810:RUM_RS10055-MONOMER"/>
<dbReference type="GO" id="GO:0005737">
    <property type="term" value="C:cytoplasm"/>
    <property type="evidence" value="ECO:0007669"/>
    <property type="project" value="TreeGrafter"/>
</dbReference>
<dbReference type="GeneID" id="83156736"/>
<accession>D4LEQ1</accession>
<dbReference type="InterPro" id="IPR002818">
    <property type="entry name" value="DJ-1/PfpI"/>
</dbReference>
<keyword evidence="3" id="KW-1185">Reference proteome</keyword>
<dbReference type="PANTHER" id="PTHR48094:SF12">
    <property type="entry name" value="PARKINSON DISEASE PROTEIN 7 HOMOLOG"/>
    <property type="match status" value="1"/>
</dbReference>
<dbReference type="CDD" id="cd03135">
    <property type="entry name" value="GATase1_DJ-1"/>
    <property type="match status" value="1"/>
</dbReference>
<dbReference type="SUPFAM" id="SSF52317">
    <property type="entry name" value="Class I glutamine amidotransferase-like"/>
    <property type="match status" value="1"/>
</dbReference>
<evidence type="ECO:0000313" key="2">
    <source>
        <dbReference type="EMBL" id="CBL18096.1"/>
    </source>
</evidence>
<feature type="domain" description="DJ-1/PfpI" evidence="1">
    <location>
        <begin position="2"/>
        <end position="161"/>
    </location>
</feature>
<dbReference type="EMBL" id="FP929052">
    <property type="protein sequence ID" value="CBL18096.1"/>
    <property type="molecule type" value="Genomic_DNA"/>
</dbReference>
<dbReference type="NCBIfam" id="TIGR01383">
    <property type="entry name" value="not_thiJ"/>
    <property type="match status" value="1"/>
</dbReference>
<dbReference type="InterPro" id="IPR050325">
    <property type="entry name" value="Prot/Nucl_acid_deglycase"/>
</dbReference>
<evidence type="ECO:0000259" key="1">
    <source>
        <dbReference type="Pfam" id="PF01965"/>
    </source>
</evidence>
<dbReference type="RefSeq" id="WP_015559002.1">
    <property type="nucleotide sequence ID" value="NC_021039.1"/>
</dbReference>
<protein>
    <submittedName>
        <fullName evidence="2">DJ-1 family protein</fullName>
    </submittedName>
</protein>
<dbReference type="PANTHER" id="PTHR48094">
    <property type="entry name" value="PROTEIN/NUCLEIC ACID DEGLYCASE DJ-1-RELATED"/>
    <property type="match status" value="1"/>
</dbReference>